<name>A0A812XJM6_SYMPI</name>
<dbReference type="OrthoDB" id="439014at2759"/>
<gene>
    <name evidence="3" type="ORF">SPIL2461_LOCUS20993</name>
</gene>
<keyword evidence="4" id="KW-1185">Reference proteome</keyword>
<reference evidence="3" key="1">
    <citation type="submission" date="2021-02" db="EMBL/GenBank/DDBJ databases">
        <authorList>
            <person name="Dougan E. K."/>
            <person name="Rhodes N."/>
            <person name="Thang M."/>
            <person name="Chan C."/>
        </authorList>
    </citation>
    <scope>NUCLEOTIDE SEQUENCE</scope>
</reference>
<keyword evidence="2" id="KW-0812">Transmembrane</keyword>
<dbReference type="Proteomes" id="UP000649617">
    <property type="component" value="Unassembled WGS sequence"/>
</dbReference>
<dbReference type="AlphaFoldDB" id="A0A812XJM6"/>
<keyword evidence="2" id="KW-1133">Transmembrane helix</keyword>
<evidence type="ECO:0000313" key="4">
    <source>
        <dbReference type="Proteomes" id="UP000649617"/>
    </source>
</evidence>
<feature type="transmembrane region" description="Helical" evidence="2">
    <location>
        <begin position="106"/>
        <end position="131"/>
    </location>
</feature>
<evidence type="ECO:0000313" key="3">
    <source>
        <dbReference type="EMBL" id="CAE7731480.1"/>
    </source>
</evidence>
<proteinExistence type="predicted"/>
<organism evidence="3 4">
    <name type="scientific">Symbiodinium pilosum</name>
    <name type="common">Dinoflagellate</name>
    <dbReference type="NCBI Taxonomy" id="2952"/>
    <lineage>
        <taxon>Eukaryota</taxon>
        <taxon>Sar</taxon>
        <taxon>Alveolata</taxon>
        <taxon>Dinophyceae</taxon>
        <taxon>Suessiales</taxon>
        <taxon>Symbiodiniaceae</taxon>
        <taxon>Symbiodinium</taxon>
    </lineage>
</organism>
<accession>A0A812XJM6</accession>
<feature type="transmembrane region" description="Helical" evidence="2">
    <location>
        <begin position="202"/>
        <end position="221"/>
    </location>
</feature>
<feature type="transmembrane region" description="Helical" evidence="2">
    <location>
        <begin position="25"/>
        <end position="45"/>
    </location>
</feature>
<evidence type="ECO:0008006" key="5">
    <source>
        <dbReference type="Google" id="ProtNLM"/>
    </source>
</evidence>
<sequence>MYSLRGERWLGPYLLPILTAVRDTVAFFFVTMLSIAAATHAYVILGPRSGDTYPVYSAFTHTIRLAMFGDFDLFEYQGQDTVFGQNASVWEPIDPEPTELDVKTYIYLQGLFFGTGIFVQVLLLNLLTGILGNNYDKQLERNEVLFVQARARMLLEQQRRPWAQIGRLWDWLLRHPTHEPTESVGPQSDGSPREDFKALDTYWWWCPLVAVWALVPLRFVLAPPVDTTDLPDAARLFKRLTTRLVYTPVVNRPYLAPFFLLLSPFMLVFSLTIFLAFFTILLVALVLKVFLGIQVHGIHYILNLTVFGLFGDRWASECGIWVFVRPVDGELEDKMDDVLKQLKELRECLPKAEASGSTCESQGPSSPPGKPK</sequence>
<evidence type="ECO:0000256" key="1">
    <source>
        <dbReference type="SAM" id="MobiDB-lite"/>
    </source>
</evidence>
<evidence type="ECO:0000256" key="2">
    <source>
        <dbReference type="SAM" id="Phobius"/>
    </source>
</evidence>
<protein>
    <recommendedName>
        <fullName evidence="5">Ion transport domain-containing protein</fullName>
    </recommendedName>
</protein>
<feature type="transmembrane region" description="Helical" evidence="2">
    <location>
        <begin position="254"/>
        <end position="287"/>
    </location>
</feature>
<feature type="region of interest" description="Disordered" evidence="1">
    <location>
        <begin position="351"/>
        <end position="372"/>
    </location>
</feature>
<keyword evidence="2" id="KW-0472">Membrane</keyword>
<comment type="caution">
    <text evidence="3">The sequence shown here is derived from an EMBL/GenBank/DDBJ whole genome shotgun (WGS) entry which is preliminary data.</text>
</comment>
<dbReference type="EMBL" id="CAJNIZ010045840">
    <property type="protein sequence ID" value="CAE7731480.1"/>
    <property type="molecule type" value="Genomic_DNA"/>
</dbReference>